<feature type="region of interest" description="Disordered" evidence="1">
    <location>
        <begin position="25"/>
        <end position="69"/>
    </location>
</feature>
<name>A0ABD0L940_9CAEN</name>
<dbReference type="Proteomes" id="UP001519460">
    <property type="component" value="Unassembled WGS sequence"/>
</dbReference>
<protein>
    <submittedName>
        <fullName evidence="2">Uncharacterized protein</fullName>
    </submittedName>
</protein>
<comment type="caution">
    <text evidence="2">The sequence shown here is derived from an EMBL/GenBank/DDBJ whole genome shotgun (WGS) entry which is preliminary data.</text>
</comment>
<proteinExistence type="predicted"/>
<dbReference type="AlphaFoldDB" id="A0ABD0L940"/>
<gene>
    <name evidence="2" type="ORF">BaRGS_00012909</name>
</gene>
<accession>A0ABD0L940</accession>
<sequence length="178" mass="19892">MTSERATPPSQTIVWDKSRLHAEKAARNGTALVPTSAGPVQRSGSLPAPAAYQRVPGQRSPESELTTSFDPMKDMHMWTMWRAAVNGRIVDEARKRQHRGAPPGQDFNPYGKALVKTPLDRFIRMGNSSQNIAHVMMDPHQAGNGHLHTNQFVFYGVPRVVLNKPKRHTVTRQIKKLP</sequence>
<keyword evidence="3" id="KW-1185">Reference proteome</keyword>
<dbReference type="EMBL" id="JACVVK020000071">
    <property type="protein sequence ID" value="KAK7495919.1"/>
    <property type="molecule type" value="Genomic_DNA"/>
</dbReference>
<evidence type="ECO:0000256" key="1">
    <source>
        <dbReference type="SAM" id="MobiDB-lite"/>
    </source>
</evidence>
<reference evidence="2 3" key="1">
    <citation type="journal article" date="2023" name="Sci. Data">
        <title>Genome assembly of the Korean intertidal mud-creeper Batillaria attramentaria.</title>
        <authorList>
            <person name="Patra A.K."/>
            <person name="Ho P.T."/>
            <person name="Jun S."/>
            <person name="Lee S.J."/>
            <person name="Kim Y."/>
            <person name="Won Y.J."/>
        </authorList>
    </citation>
    <scope>NUCLEOTIDE SEQUENCE [LARGE SCALE GENOMIC DNA]</scope>
    <source>
        <strain evidence="2">Wonlab-2016</strain>
    </source>
</reference>
<evidence type="ECO:0000313" key="3">
    <source>
        <dbReference type="Proteomes" id="UP001519460"/>
    </source>
</evidence>
<evidence type="ECO:0000313" key="2">
    <source>
        <dbReference type="EMBL" id="KAK7495919.1"/>
    </source>
</evidence>
<organism evidence="2 3">
    <name type="scientific">Batillaria attramentaria</name>
    <dbReference type="NCBI Taxonomy" id="370345"/>
    <lineage>
        <taxon>Eukaryota</taxon>
        <taxon>Metazoa</taxon>
        <taxon>Spiralia</taxon>
        <taxon>Lophotrochozoa</taxon>
        <taxon>Mollusca</taxon>
        <taxon>Gastropoda</taxon>
        <taxon>Caenogastropoda</taxon>
        <taxon>Sorbeoconcha</taxon>
        <taxon>Cerithioidea</taxon>
        <taxon>Batillariidae</taxon>
        <taxon>Batillaria</taxon>
    </lineage>
</organism>